<organism evidence="1 2">
    <name type="scientific">Autumnicola tepida</name>
    <dbReference type="NCBI Taxonomy" id="3075595"/>
    <lineage>
        <taxon>Bacteria</taxon>
        <taxon>Pseudomonadati</taxon>
        <taxon>Bacteroidota</taxon>
        <taxon>Flavobacteriia</taxon>
        <taxon>Flavobacteriales</taxon>
        <taxon>Flavobacteriaceae</taxon>
        <taxon>Autumnicola</taxon>
    </lineage>
</organism>
<sequence>MAVSTMSLAKEKNFIQENWKPILGIGATIGVTYVVWNIYKDFKSPNEDKSNTKDNTLVEDKKLPPSSISDAQALNIANQLQDAMGTIWSANDEERKRIKSLLSGLTYNDYIKVSDAFGKRGYITATGISKDSDWFAPKKNLNYWLSKELQPEDFAQLKKIIPQAF</sequence>
<dbReference type="RefSeq" id="WP_311535309.1">
    <property type="nucleotide sequence ID" value="NZ_JAVRHQ010000015.1"/>
</dbReference>
<reference evidence="1 2" key="1">
    <citation type="submission" date="2023-09" db="EMBL/GenBank/DDBJ databases">
        <authorList>
            <person name="Rey-Velasco X."/>
        </authorList>
    </citation>
    <scope>NUCLEOTIDE SEQUENCE [LARGE SCALE GENOMIC DNA]</scope>
    <source>
        <strain evidence="1 2">F363</strain>
    </source>
</reference>
<protein>
    <submittedName>
        <fullName evidence="1">Uncharacterized protein</fullName>
    </submittedName>
</protein>
<dbReference type="Proteomes" id="UP001262889">
    <property type="component" value="Unassembled WGS sequence"/>
</dbReference>
<evidence type="ECO:0000313" key="2">
    <source>
        <dbReference type="Proteomes" id="UP001262889"/>
    </source>
</evidence>
<dbReference type="EMBL" id="JAVRHQ010000015">
    <property type="protein sequence ID" value="MDT0643691.1"/>
    <property type="molecule type" value="Genomic_DNA"/>
</dbReference>
<comment type="caution">
    <text evidence="1">The sequence shown here is derived from an EMBL/GenBank/DDBJ whole genome shotgun (WGS) entry which is preliminary data.</text>
</comment>
<evidence type="ECO:0000313" key="1">
    <source>
        <dbReference type="EMBL" id="MDT0643691.1"/>
    </source>
</evidence>
<name>A0ABU3CBH5_9FLAO</name>
<accession>A0ABU3CBH5</accession>
<keyword evidence="2" id="KW-1185">Reference proteome</keyword>
<gene>
    <name evidence="1" type="ORF">RM553_12685</name>
</gene>
<proteinExistence type="predicted"/>